<feature type="domain" description="Isochorismatase-like" evidence="2">
    <location>
        <begin position="5"/>
        <end position="147"/>
    </location>
</feature>
<dbReference type="PANTHER" id="PTHR43540">
    <property type="entry name" value="PEROXYUREIDOACRYLATE/UREIDOACRYLATE AMIDOHYDROLASE-RELATED"/>
    <property type="match status" value="1"/>
</dbReference>
<accession>A0A553BHZ7</accession>
<dbReference type="InterPro" id="IPR000868">
    <property type="entry name" value="Isochorismatase-like_dom"/>
</dbReference>
<protein>
    <submittedName>
        <fullName evidence="3">Cysteine hydrolase</fullName>
    </submittedName>
</protein>
<dbReference type="InterPro" id="IPR036380">
    <property type="entry name" value="Isochorismatase-like_sf"/>
</dbReference>
<reference evidence="3 4" key="1">
    <citation type="submission" date="2019-07" db="EMBL/GenBank/DDBJ databases">
        <title>Novel species of Flavobacterium.</title>
        <authorList>
            <person name="Liu Q."/>
            <person name="Xin Y.-H."/>
        </authorList>
    </citation>
    <scope>NUCLEOTIDE SEQUENCE [LARGE SCALE GENOMIC DNA]</scope>
    <source>
        <strain evidence="3 4">GSR22</strain>
    </source>
</reference>
<dbReference type="InterPro" id="IPR050272">
    <property type="entry name" value="Isochorismatase-like_hydrls"/>
</dbReference>
<name>A0A553BHZ7_9FLAO</name>
<dbReference type="SUPFAM" id="SSF52499">
    <property type="entry name" value="Isochorismatase-like hydrolases"/>
    <property type="match status" value="1"/>
</dbReference>
<keyword evidence="1 3" id="KW-0378">Hydrolase</keyword>
<evidence type="ECO:0000259" key="2">
    <source>
        <dbReference type="Pfam" id="PF00857"/>
    </source>
</evidence>
<dbReference type="AlphaFoldDB" id="A0A553BHZ7"/>
<organism evidence="3 4">
    <name type="scientific">Flavobacterium gawalongense</name>
    <dbReference type="NCBI Taxonomy" id="2594432"/>
    <lineage>
        <taxon>Bacteria</taxon>
        <taxon>Pseudomonadati</taxon>
        <taxon>Bacteroidota</taxon>
        <taxon>Flavobacteriia</taxon>
        <taxon>Flavobacteriales</taxon>
        <taxon>Flavobacteriaceae</taxon>
        <taxon>Flavobacterium</taxon>
    </lineage>
</organism>
<dbReference type="EMBL" id="VJZL01000023">
    <property type="protein sequence ID" value="TRX07883.1"/>
    <property type="molecule type" value="Genomic_DNA"/>
</dbReference>
<dbReference type="Proteomes" id="UP000318669">
    <property type="component" value="Unassembled WGS sequence"/>
</dbReference>
<dbReference type="Gene3D" id="3.40.50.850">
    <property type="entry name" value="Isochorismatase-like"/>
    <property type="match status" value="1"/>
</dbReference>
<dbReference type="Pfam" id="PF00857">
    <property type="entry name" value="Isochorismatase"/>
    <property type="match status" value="1"/>
</dbReference>
<evidence type="ECO:0000313" key="3">
    <source>
        <dbReference type="EMBL" id="TRX07883.1"/>
    </source>
</evidence>
<comment type="caution">
    <text evidence="3">The sequence shown here is derived from an EMBL/GenBank/DDBJ whole genome shotgun (WGS) entry which is preliminary data.</text>
</comment>
<dbReference type="RefSeq" id="WP_144064918.1">
    <property type="nucleotide sequence ID" value="NZ_VJZL01000023.1"/>
</dbReference>
<sequence>MSKKALIVIDIQNDYFENGAIELVKPVEASLKARKVIDFFRENNLPIVHIQHLSADPNMPIFVPGTFGSEIHENVKPLEGEKVIQKYYPNSFRETDLLDYLKSNAITEVVITGMMTHMCVDSTTRAAKDLGFDCTVIGDACASRDLEINGKTVKAEDVHNAFLSALTFFYAKVQNTGEFLSA</sequence>
<dbReference type="PANTHER" id="PTHR43540:SF1">
    <property type="entry name" value="ISOCHORISMATASE HYDROLASE"/>
    <property type="match status" value="1"/>
</dbReference>
<evidence type="ECO:0000313" key="4">
    <source>
        <dbReference type="Proteomes" id="UP000318669"/>
    </source>
</evidence>
<evidence type="ECO:0000256" key="1">
    <source>
        <dbReference type="ARBA" id="ARBA00022801"/>
    </source>
</evidence>
<dbReference type="GO" id="GO:0016787">
    <property type="term" value="F:hydrolase activity"/>
    <property type="evidence" value="ECO:0007669"/>
    <property type="project" value="UniProtKB-KW"/>
</dbReference>
<dbReference type="CDD" id="cd01014">
    <property type="entry name" value="nicotinamidase_related"/>
    <property type="match status" value="1"/>
</dbReference>
<gene>
    <name evidence="3" type="ORF">FNW11_12285</name>
</gene>
<proteinExistence type="predicted"/>
<dbReference type="OrthoDB" id="9791276at2"/>